<name>A0ABU4IXC6_9VIBR</name>
<reference evidence="1 2" key="1">
    <citation type="submission" date="2023-11" db="EMBL/GenBank/DDBJ databases">
        <title>Plant-associative lifestyle of Vibrio porteresiae and its evolutionary dynamics.</title>
        <authorList>
            <person name="Rameshkumar N."/>
            <person name="Kirti K."/>
        </authorList>
    </citation>
    <scope>NUCLEOTIDE SEQUENCE [LARGE SCALE GENOMIC DNA]</scope>
    <source>
        <strain evidence="1 2">MSSRF7</strain>
    </source>
</reference>
<comment type="caution">
    <text evidence="1">The sequence shown here is derived from an EMBL/GenBank/DDBJ whole genome shotgun (WGS) entry which is preliminary data.</text>
</comment>
<dbReference type="RefSeq" id="WP_318585405.1">
    <property type="nucleotide sequence ID" value="NZ_JAWRCP010000002.1"/>
</dbReference>
<keyword evidence="2" id="KW-1185">Reference proteome</keyword>
<evidence type="ECO:0000313" key="1">
    <source>
        <dbReference type="EMBL" id="MDW6094052.1"/>
    </source>
</evidence>
<gene>
    <name evidence="1" type="ORF">SBX64_16050</name>
</gene>
<accession>A0ABU4IXC6</accession>
<evidence type="ECO:0000313" key="2">
    <source>
        <dbReference type="Proteomes" id="UP001279860"/>
    </source>
</evidence>
<dbReference type="Proteomes" id="UP001279860">
    <property type="component" value="Unassembled WGS sequence"/>
</dbReference>
<sequence length="125" mass="12812">MSTIQSPSMRTAIYVGTHGNLSLAKSKVVLSGAAIGDIVEMLELPIGLDVQGVRVSTTGLGASVTGTIKVGETEIKSDVDLASESVVDIPCDLYTKEKAALTVTIAGAAATGTLRVNPTYIAKGY</sequence>
<organism evidence="1 2">
    <name type="scientific">Vibrio rhizosphaerae</name>
    <dbReference type="NCBI Taxonomy" id="398736"/>
    <lineage>
        <taxon>Bacteria</taxon>
        <taxon>Pseudomonadati</taxon>
        <taxon>Pseudomonadota</taxon>
        <taxon>Gammaproteobacteria</taxon>
        <taxon>Vibrionales</taxon>
        <taxon>Vibrionaceae</taxon>
        <taxon>Vibrio</taxon>
    </lineage>
</organism>
<proteinExistence type="predicted"/>
<protein>
    <submittedName>
        <fullName evidence="1">Uncharacterized protein</fullName>
    </submittedName>
</protein>
<dbReference type="EMBL" id="JAWRCP010000002">
    <property type="protein sequence ID" value="MDW6094052.1"/>
    <property type="molecule type" value="Genomic_DNA"/>
</dbReference>